<proteinExistence type="predicted"/>
<dbReference type="InterPro" id="IPR001789">
    <property type="entry name" value="Sig_transdc_resp-reg_receiver"/>
</dbReference>
<dbReference type="STRING" id="96561.Dole_1938"/>
<dbReference type="SMART" id="SM00448">
    <property type="entry name" value="REC"/>
    <property type="match status" value="1"/>
</dbReference>
<dbReference type="KEGG" id="dol:Dole_1938"/>
<dbReference type="PANTHER" id="PTHR44591:SF14">
    <property type="entry name" value="PROTEIN PILG"/>
    <property type="match status" value="1"/>
</dbReference>
<keyword evidence="1 3" id="KW-0597">Phosphoprotein</keyword>
<dbReference type="PANTHER" id="PTHR44591">
    <property type="entry name" value="STRESS RESPONSE REGULATOR PROTEIN 1"/>
    <property type="match status" value="1"/>
</dbReference>
<feature type="modified residue" description="4-aspartylphosphate" evidence="3">
    <location>
        <position position="54"/>
    </location>
</feature>
<reference evidence="5 6" key="1">
    <citation type="submission" date="2007-10" db="EMBL/GenBank/DDBJ databases">
        <title>Complete sequence of Desulfococcus oleovorans Hxd3.</title>
        <authorList>
            <consortium name="US DOE Joint Genome Institute"/>
            <person name="Copeland A."/>
            <person name="Lucas S."/>
            <person name="Lapidus A."/>
            <person name="Barry K."/>
            <person name="Glavina del Rio T."/>
            <person name="Dalin E."/>
            <person name="Tice H."/>
            <person name="Pitluck S."/>
            <person name="Kiss H."/>
            <person name="Brettin T."/>
            <person name="Bruce D."/>
            <person name="Detter J.C."/>
            <person name="Han C."/>
            <person name="Schmutz J."/>
            <person name="Larimer F."/>
            <person name="Land M."/>
            <person name="Hauser L."/>
            <person name="Kyrpides N."/>
            <person name="Kim E."/>
            <person name="Wawrik B."/>
            <person name="Richardson P."/>
        </authorList>
    </citation>
    <scope>NUCLEOTIDE SEQUENCE [LARGE SCALE GENOMIC DNA]</scope>
    <source>
        <strain evidence="6">DSM 6200 / JCM 39069 / Hxd3</strain>
    </source>
</reference>
<dbReference type="AlphaFoldDB" id="A8ZT59"/>
<dbReference type="PROSITE" id="PS50110">
    <property type="entry name" value="RESPONSE_REGULATORY"/>
    <property type="match status" value="1"/>
</dbReference>
<dbReference type="CDD" id="cd00156">
    <property type="entry name" value="REC"/>
    <property type="match status" value="1"/>
</dbReference>
<dbReference type="GO" id="GO:0000160">
    <property type="term" value="P:phosphorelay signal transduction system"/>
    <property type="evidence" value="ECO:0007669"/>
    <property type="project" value="UniProtKB-KW"/>
</dbReference>
<dbReference type="OrthoDB" id="5487947at2"/>
<dbReference type="InterPro" id="IPR050595">
    <property type="entry name" value="Bact_response_regulator"/>
</dbReference>
<keyword evidence="6" id="KW-1185">Reference proteome</keyword>
<dbReference type="Proteomes" id="UP000008561">
    <property type="component" value="Chromosome"/>
</dbReference>
<feature type="domain" description="Response regulatory" evidence="4">
    <location>
        <begin position="3"/>
        <end position="119"/>
    </location>
</feature>
<evidence type="ECO:0000313" key="6">
    <source>
        <dbReference type="Proteomes" id="UP000008561"/>
    </source>
</evidence>
<sequence>MKKVLIVDDDAVSRGLLSRVMKPYAADFEILTAKDGAEAADMMTRQTIDLIISDLQMPVMDGFQLLEYIDQNFPGTPVFMMTAFSSKETEEKAYALGAFKFFEKPLNMDVLTDAIFEQLNSGAEGVMTGISLASFLQLLEMERKTCTLKISTPNKSGTIYFREGAMINAATDQVKGLQAAFEMLSWDQIKIEVSGVCRKKDRVIRQALMNILMEGLKIKDEKDQKSRLRPLTDFSSRKNVRTLR</sequence>
<dbReference type="Gene3D" id="3.40.50.2300">
    <property type="match status" value="1"/>
</dbReference>
<name>A8ZT59_DESOH</name>
<dbReference type="InterPro" id="IPR025497">
    <property type="entry name" value="PatA-like_N"/>
</dbReference>
<evidence type="ECO:0000256" key="3">
    <source>
        <dbReference type="PROSITE-ProRule" id="PRU00169"/>
    </source>
</evidence>
<gene>
    <name evidence="5" type="ordered locus">Dole_1938</name>
</gene>
<dbReference type="eggNOG" id="COG2204">
    <property type="taxonomic scope" value="Bacteria"/>
</dbReference>
<evidence type="ECO:0000259" key="4">
    <source>
        <dbReference type="PROSITE" id="PS50110"/>
    </source>
</evidence>
<evidence type="ECO:0000313" key="5">
    <source>
        <dbReference type="EMBL" id="ABW67742.1"/>
    </source>
</evidence>
<protein>
    <submittedName>
        <fullName evidence="5">Response regulator receiver protein</fullName>
    </submittedName>
</protein>
<dbReference type="Pfam" id="PF14332">
    <property type="entry name" value="DUF4388"/>
    <property type="match status" value="1"/>
</dbReference>
<dbReference type="InterPro" id="IPR011006">
    <property type="entry name" value="CheY-like_superfamily"/>
</dbReference>
<dbReference type="RefSeq" id="WP_012175354.1">
    <property type="nucleotide sequence ID" value="NC_009943.1"/>
</dbReference>
<evidence type="ECO:0000256" key="1">
    <source>
        <dbReference type="ARBA" id="ARBA00022553"/>
    </source>
</evidence>
<accession>A8ZT59</accession>
<organism evidence="5 6">
    <name type="scientific">Desulfosudis oleivorans (strain DSM 6200 / JCM 39069 / Hxd3)</name>
    <name type="common">Desulfococcus oleovorans</name>
    <dbReference type="NCBI Taxonomy" id="96561"/>
    <lineage>
        <taxon>Bacteria</taxon>
        <taxon>Pseudomonadati</taxon>
        <taxon>Thermodesulfobacteriota</taxon>
        <taxon>Desulfobacteria</taxon>
        <taxon>Desulfobacterales</taxon>
        <taxon>Desulfosudaceae</taxon>
        <taxon>Desulfosudis</taxon>
    </lineage>
</organism>
<evidence type="ECO:0000256" key="2">
    <source>
        <dbReference type="ARBA" id="ARBA00023012"/>
    </source>
</evidence>
<dbReference type="EMBL" id="CP000859">
    <property type="protein sequence ID" value="ABW67742.1"/>
    <property type="molecule type" value="Genomic_DNA"/>
</dbReference>
<dbReference type="Pfam" id="PF00072">
    <property type="entry name" value="Response_reg"/>
    <property type="match status" value="1"/>
</dbReference>
<keyword evidence="2" id="KW-0902">Two-component regulatory system</keyword>
<dbReference type="HOGENOM" id="CLU_1223133_0_0_7"/>
<dbReference type="SUPFAM" id="SSF52172">
    <property type="entry name" value="CheY-like"/>
    <property type="match status" value="1"/>
</dbReference>